<dbReference type="STRING" id="436010.A0A166CK68"/>
<keyword evidence="5 9" id="KW-0274">FAD</keyword>
<feature type="signal peptide" evidence="11">
    <location>
        <begin position="1"/>
        <end position="21"/>
    </location>
</feature>
<reference evidence="14 15" key="1">
    <citation type="journal article" date="2016" name="Mol. Biol. Evol.">
        <title>Comparative Genomics of Early-Diverging Mushroom-Forming Fungi Provides Insights into the Origins of Lignocellulose Decay Capabilities.</title>
        <authorList>
            <person name="Nagy L.G."/>
            <person name="Riley R."/>
            <person name="Tritt A."/>
            <person name="Adam C."/>
            <person name="Daum C."/>
            <person name="Floudas D."/>
            <person name="Sun H."/>
            <person name="Yadav J.S."/>
            <person name="Pangilinan J."/>
            <person name="Larsson K.H."/>
            <person name="Matsuura K."/>
            <person name="Barry K."/>
            <person name="Labutti K."/>
            <person name="Kuo R."/>
            <person name="Ohm R.A."/>
            <person name="Bhattacharya S.S."/>
            <person name="Shirouzu T."/>
            <person name="Yoshinaga Y."/>
            <person name="Martin F.M."/>
            <person name="Grigoriev I.V."/>
            <person name="Hibbett D.S."/>
        </authorList>
    </citation>
    <scope>NUCLEOTIDE SEQUENCE [LARGE SCALE GENOMIC DNA]</scope>
    <source>
        <strain evidence="14 15">CBS 109695</strain>
    </source>
</reference>
<feature type="binding site" evidence="9">
    <location>
        <position position="127"/>
    </location>
    <ligand>
        <name>FAD</name>
        <dbReference type="ChEBI" id="CHEBI:57692"/>
    </ligand>
</feature>
<evidence type="ECO:0000256" key="1">
    <source>
        <dbReference type="ARBA" id="ARBA00001974"/>
    </source>
</evidence>
<comment type="cofactor">
    <cofactor evidence="1 9">
        <name>FAD</name>
        <dbReference type="ChEBI" id="CHEBI:57692"/>
    </cofactor>
</comment>
<evidence type="ECO:0000256" key="3">
    <source>
        <dbReference type="ARBA" id="ARBA00022630"/>
    </source>
</evidence>
<feature type="binding site" evidence="9">
    <location>
        <position position="272"/>
    </location>
    <ligand>
        <name>FAD</name>
        <dbReference type="ChEBI" id="CHEBI:57692"/>
    </ligand>
</feature>
<dbReference type="PROSITE" id="PS00623">
    <property type="entry name" value="GMC_OXRED_1"/>
    <property type="match status" value="1"/>
</dbReference>
<evidence type="ECO:0000313" key="15">
    <source>
        <dbReference type="Proteomes" id="UP000076532"/>
    </source>
</evidence>
<proteinExistence type="inferred from homology"/>
<dbReference type="PIRSF" id="PIRSF000137">
    <property type="entry name" value="Alcohol_oxidase"/>
    <property type="match status" value="1"/>
</dbReference>
<evidence type="ECO:0000256" key="9">
    <source>
        <dbReference type="PIRSR" id="PIRSR000137-2"/>
    </source>
</evidence>
<dbReference type="OrthoDB" id="269227at2759"/>
<dbReference type="Gene3D" id="3.30.560.10">
    <property type="entry name" value="Glucose Oxidase, domain 3"/>
    <property type="match status" value="1"/>
</dbReference>
<evidence type="ECO:0000256" key="4">
    <source>
        <dbReference type="ARBA" id="ARBA00022729"/>
    </source>
</evidence>
<feature type="active site" description="Proton donor" evidence="8">
    <location>
        <position position="563"/>
    </location>
</feature>
<sequence length="626" mass="65645">MRYPALVLSLGCIIPISVARAHGPFSTLKSRSISSDAAAFAKTSYDYIIVGAGTAGSALAAGLSESGKYKVGVLEAGISGYGESRIDVPGYFGATFGTTYDWNYTTLPSSSGVPPIYWPRGRVLGGTSALNLLAWNRPSREEYDAWEKLGNPGWNWDSLVTYLKKAENYHPPSAEQVSLLNYQPALSAFGTGGSVQVSFEKFVAKATSLWVPALEALGIKKNNDVFSGSNIGASCGPSDINPVNSSRSYAAPAYLFPNAARKNLAVLTSALVEQINWSADKEDGNVVASGVTFTSGGQSYTVNTTREVIISSGSINTPQLLELSGIGSSEILASAGVKQVINLPSVGENLQDHASSSSGWERTDNEATIDTLHGNTTYAAEQAALYANNSTSILDQTLPGLTYITLSTLVGDSAAEKLIAAVATYVNASTVPYKKALLQQLAFLTDDAGTVGQLEILNYDGLAVPAAQAAPNKTYNTFVAAQQHPFSRGSVHINSSSAAQHPVINANYLAVPFDTEVIAAGLAYVRKIAATPGYAVVLGTEVAPGLGTNLANYTVEYLQTEYHPVGTASMLPRGEGGVVDSTLKVYGTANVRVVDASIIPLHIAAHLQSTCYAIAGKAVDIILADS</sequence>
<feature type="binding site" evidence="9">
    <location>
        <position position="123"/>
    </location>
    <ligand>
        <name>FAD</name>
        <dbReference type="ChEBI" id="CHEBI:57692"/>
    </ligand>
</feature>
<evidence type="ECO:0000313" key="14">
    <source>
        <dbReference type="EMBL" id="KZP13739.1"/>
    </source>
</evidence>
<accession>A0A166CK68</accession>
<evidence type="ECO:0000256" key="7">
    <source>
        <dbReference type="ARBA" id="ARBA00023180"/>
    </source>
</evidence>
<comment type="similarity">
    <text evidence="2 10">Belongs to the GMC oxidoreductase family.</text>
</comment>
<protein>
    <submittedName>
        <fullName evidence="14">GMC oxidoreductase</fullName>
    </submittedName>
</protein>
<evidence type="ECO:0000259" key="12">
    <source>
        <dbReference type="PROSITE" id="PS00623"/>
    </source>
</evidence>
<gene>
    <name evidence="14" type="ORF">FIBSPDRAFT_921585</name>
</gene>
<evidence type="ECO:0000256" key="10">
    <source>
        <dbReference type="RuleBase" id="RU003968"/>
    </source>
</evidence>
<organism evidence="14 15">
    <name type="scientific">Athelia psychrophila</name>
    <dbReference type="NCBI Taxonomy" id="1759441"/>
    <lineage>
        <taxon>Eukaryota</taxon>
        <taxon>Fungi</taxon>
        <taxon>Dikarya</taxon>
        <taxon>Basidiomycota</taxon>
        <taxon>Agaricomycotina</taxon>
        <taxon>Agaricomycetes</taxon>
        <taxon>Agaricomycetidae</taxon>
        <taxon>Atheliales</taxon>
        <taxon>Atheliaceae</taxon>
        <taxon>Athelia</taxon>
    </lineage>
</organism>
<evidence type="ECO:0000256" key="8">
    <source>
        <dbReference type="PIRSR" id="PIRSR000137-1"/>
    </source>
</evidence>
<feature type="chain" id="PRO_5007871656" evidence="11">
    <location>
        <begin position="22"/>
        <end position="626"/>
    </location>
</feature>
<dbReference type="Pfam" id="PF05199">
    <property type="entry name" value="GMC_oxred_C"/>
    <property type="match status" value="1"/>
</dbReference>
<dbReference type="PANTHER" id="PTHR11552">
    <property type="entry name" value="GLUCOSE-METHANOL-CHOLINE GMC OXIDOREDUCTASE"/>
    <property type="match status" value="1"/>
</dbReference>
<evidence type="ECO:0000256" key="2">
    <source>
        <dbReference type="ARBA" id="ARBA00010790"/>
    </source>
</evidence>
<dbReference type="InterPro" id="IPR012132">
    <property type="entry name" value="GMC_OxRdtase"/>
</dbReference>
<keyword evidence="6" id="KW-0560">Oxidoreductase</keyword>
<keyword evidence="7" id="KW-0325">Glycoprotein</keyword>
<dbReference type="Gene3D" id="3.50.50.60">
    <property type="entry name" value="FAD/NAD(P)-binding domain"/>
    <property type="match status" value="1"/>
</dbReference>
<keyword evidence="15" id="KW-1185">Reference proteome</keyword>
<dbReference type="InterPro" id="IPR007867">
    <property type="entry name" value="GMC_OxRtase_C"/>
</dbReference>
<dbReference type="InterPro" id="IPR000172">
    <property type="entry name" value="GMC_OxRdtase_N"/>
</dbReference>
<feature type="domain" description="Glucose-methanol-choline oxidoreductase N-terminal" evidence="13">
    <location>
        <begin position="313"/>
        <end position="327"/>
    </location>
</feature>
<feature type="active site" description="Proton acceptor" evidence="8">
    <location>
        <position position="606"/>
    </location>
</feature>
<dbReference type="Pfam" id="PF00732">
    <property type="entry name" value="GMC_oxred_N"/>
    <property type="match status" value="1"/>
</dbReference>
<feature type="domain" description="Glucose-methanol-choline oxidoreductase N-terminal" evidence="12">
    <location>
        <begin position="121"/>
        <end position="144"/>
    </location>
</feature>
<dbReference type="GO" id="GO:0016614">
    <property type="term" value="F:oxidoreductase activity, acting on CH-OH group of donors"/>
    <property type="evidence" value="ECO:0007669"/>
    <property type="project" value="InterPro"/>
</dbReference>
<keyword evidence="3 10" id="KW-0285">Flavoprotein</keyword>
<dbReference type="AlphaFoldDB" id="A0A166CK68"/>
<dbReference type="EMBL" id="KV417628">
    <property type="protein sequence ID" value="KZP13739.1"/>
    <property type="molecule type" value="Genomic_DNA"/>
</dbReference>
<dbReference type="PROSITE" id="PS00624">
    <property type="entry name" value="GMC_OXRED_2"/>
    <property type="match status" value="1"/>
</dbReference>
<dbReference type="InterPro" id="IPR036188">
    <property type="entry name" value="FAD/NAD-bd_sf"/>
</dbReference>
<name>A0A166CK68_9AGAM</name>
<dbReference type="Proteomes" id="UP000076532">
    <property type="component" value="Unassembled WGS sequence"/>
</dbReference>
<dbReference type="SUPFAM" id="SSF51905">
    <property type="entry name" value="FAD/NAD(P)-binding domain"/>
    <property type="match status" value="1"/>
</dbReference>
<keyword evidence="4 11" id="KW-0732">Signal</keyword>
<evidence type="ECO:0000256" key="6">
    <source>
        <dbReference type="ARBA" id="ARBA00023002"/>
    </source>
</evidence>
<evidence type="ECO:0000259" key="13">
    <source>
        <dbReference type="PROSITE" id="PS00624"/>
    </source>
</evidence>
<evidence type="ECO:0000256" key="5">
    <source>
        <dbReference type="ARBA" id="ARBA00022827"/>
    </source>
</evidence>
<dbReference type="GO" id="GO:0050660">
    <property type="term" value="F:flavin adenine dinucleotide binding"/>
    <property type="evidence" value="ECO:0007669"/>
    <property type="project" value="InterPro"/>
</dbReference>
<dbReference type="PANTHER" id="PTHR11552:SF201">
    <property type="entry name" value="GLUCOSE-METHANOL-CHOLINE OXIDOREDUCTASE N-TERMINAL DOMAIN-CONTAINING PROTEIN"/>
    <property type="match status" value="1"/>
</dbReference>
<dbReference type="SUPFAM" id="SSF54373">
    <property type="entry name" value="FAD-linked reductases, C-terminal domain"/>
    <property type="match status" value="1"/>
</dbReference>
<evidence type="ECO:0000256" key="11">
    <source>
        <dbReference type="SAM" id="SignalP"/>
    </source>
</evidence>